<dbReference type="GO" id="GO:0055036">
    <property type="term" value="C:virion membrane"/>
    <property type="evidence" value="ECO:0007669"/>
    <property type="project" value="UniProtKB-SubCell"/>
</dbReference>
<dbReference type="GO" id="GO:0044003">
    <property type="term" value="P:symbiont-mediated perturbation of host process"/>
    <property type="evidence" value="ECO:0007669"/>
    <property type="project" value="InterPro"/>
</dbReference>
<dbReference type="InterPro" id="IPR004955">
    <property type="entry name" value="Baculovirus_Gp64"/>
</dbReference>
<accession>A0A1L5YKF7</accession>
<dbReference type="Gene3D" id="6.10.250.2130">
    <property type="match status" value="1"/>
</dbReference>
<name>A0A1L5YKF7_9ORTO</name>
<evidence type="ECO:0000256" key="5">
    <source>
        <dbReference type="ARBA" id="ARBA00023180"/>
    </source>
</evidence>
<evidence type="ECO:0000256" key="4">
    <source>
        <dbReference type="ARBA" id="ARBA00023136"/>
    </source>
</evidence>
<dbReference type="EMBL" id="KX949586">
    <property type="protein sequence ID" value="APP91608.1"/>
    <property type="molecule type" value="Viral_cRNA"/>
</dbReference>
<comment type="subcellular location">
    <subcellularLocation>
        <location evidence="1">Virion membrane</location>
    </subcellularLocation>
</comment>
<keyword evidence="4 6" id="KW-0472">Membrane</keyword>
<feature type="transmembrane region" description="Helical" evidence="6">
    <location>
        <begin position="470"/>
        <end position="495"/>
    </location>
</feature>
<dbReference type="Gene3D" id="6.20.460.10">
    <property type="match status" value="1"/>
</dbReference>
<organism evidence="7">
    <name type="scientific">Sinu virus</name>
    <dbReference type="NCBI Taxonomy" id="1927799"/>
    <lineage>
        <taxon>Viruses</taxon>
        <taxon>Riboviria</taxon>
        <taxon>Orthornavirae</taxon>
        <taxon>Negarnaviricota</taxon>
        <taxon>Polyploviricotina</taxon>
        <taxon>Insthoviricetes</taxon>
        <taxon>Articulavirales</taxon>
        <taxon>Orthomyxoviridae</taxon>
        <taxon>Thogotovirus</taxon>
        <taxon>Thogotovirus sinuense</taxon>
    </lineage>
</organism>
<dbReference type="SMR" id="A0A1L5YKF7"/>
<dbReference type="GeneID" id="80557431"/>
<evidence type="ECO:0000313" key="7">
    <source>
        <dbReference type="EMBL" id="APP91608.1"/>
    </source>
</evidence>
<evidence type="ECO:0000256" key="3">
    <source>
        <dbReference type="ARBA" id="ARBA00022844"/>
    </source>
</evidence>
<reference evidence="7" key="1">
    <citation type="journal article" date="2017" name="Virology">
        <title>Sinu virus, a novel and divergent orthomyxovirus related to members of the genus Thogotovirus isolated from mosquitoes in Colombia.</title>
        <authorList>
            <person name="Contreras-Gutierrez M.A."/>
            <person name="Nunes M.R."/>
            <person name="Guzman H."/>
            <person name="Uribe S."/>
            <person name="Gallego Gomez J.C."/>
            <person name="Suaza Vasco J.D."/>
            <person name="Cardoso J.F."/>
            <person name="Popov V.L."/>
            <person name="Widen S.G."/>
            <person name="Wood T.G."/>
            <person name="Vasilakis N."/>
            <person name="Tesh R.B."/>
        </authorList>
    </citation>
    <scope>NUCLEOTIDE SEQUENCE</scope>
    <source>
        <strain evidence="7">CoB 38d</strain>
    </source>
</reference>
<keyword evidence="6" id="KW-1133">Transmembrane helix</keyword>
<keyword evidence="3" id="KW-0946">Virion</keyword>
<dbReference type="Proteomes" id="UP000888380">
    <property type="component" value="Genome"/>
</dbReference>
<keyword evidence="8" id="KW-1185">Reference proteome</keyword>
<evidence type="ECO:0000256" key="1">
    <source>
        <dbReference type="ARBA" id="ARBA00004182"/>
    </source>
</evidence>
<sequence length="498" mass="56515">MYFKTIVVLLTIDSILGAEHCNKQMKQGPFKIRNMDVHPPTNRLINELITIGETNYEEGILIGYKGYYQSYSYQGGPLDPNTGDIESTKHFNLSRETLLEWYKREKCEVGFDIVDAWGSDSDACLTGFEGKGNWVVHKEIVKTKNNNHFAHHTCNRSWRCGFSTSKIFTRLTCKDNPGSSDTCNIEMLDENGSAVNMSTEETIHKGGSSMLLLKAPTYNFRQVEASCIHVSSDSECVHECVIEGDVVKIVNGDWNCIFNKCYRGLENCSSHKGLYDPKNPAGSGRTATVGDLSHLQLDIKYENEILRYNLEKLHAQMNKLSNMIHKIVVSLAKVDERLIGNLLGRYVATEFLSEEKFLTYPCTVPPSTNSNCFNGSIFKDGRWVSNGNPSLCLKLDSYRNITLEEDIEFWIPTIGNYSFHDSWRDAPGWSFIAQQKQNLAETMENTHWGGKTTSLEDIVNLPKGYISSKLYSLVLSNVFSYILIFVFAIFFVRLLKRF</sequence>
<protein>
    <submittedName>
        <fullName evidence="7">Glycoprotein</fullName>
    </submittedName>
</protein>
<keyword evidence="5" id="KW-0325">Glycoprotein</keyword>
<dbReference type="RefSeq" id="YP_010840496.1">
    <property type="nucleotide sequence ID" value="NC_078770.1"/>
</dbReference>
<keyword evidence="2 6" id="KW-0812">Transmembrane</keyword>
<dbReference type="Gene3D" id="6.10.250.3010">
    <property type="match status" value="1"/>
</dbReference>
<evidence type="ECO:0000256" key="6">
    <source>
        <dbReference type="SAM" id="Phobius"/>
    </source>
</evidence>
<proteinExistence type="predicted"/>
<dbReference type="GO" id="GO:0019031">
    <property type="term" value="C:viral envelope"/>
    <property type="evidence" value="ECO:0007669"/>
    <property type="project" value="InterPro"/>
</dbReference>
<dbReference type="Pfam" id="PF03273">
    <property type="entry name" value="Baculo_gp64"/>
    <property type="match status" value="1"/>
</dbReference>
<evidence type="ECO:0000256" key="2">
    <source>
        <dbReference type="ARBA" id="ARBA00022692"/>
    </source>
</evidence>
<evidence type="ECO:0000313" key="8">
    <source>
        <dbReference type="Proteomes" id="UP000888380"/>
    </source>
</evidence>
<dbReference type="KEGG" id="vg:80557431"/>